<dbReference type="GO" id="GO:0008270">
    <property type="term" value="F:zinc ion binding"/>
    <property type="evidence" value="ECO:0007669"/>
    <property type="project" value="UniProtKB-KW"/>
</dbReference>
<evidence type="ECO:0000259" key="7">
    <source>
        <dbReference type="PROSITE" id="PS50089"/>
    </source>
</evidence>
<dbReference type="InterPro" id="IPR013083">
    <property type="entry name" value="Znf_RING/FYVE/PHD"/>
</dbReference>
<feature type="transmembrane region" description="Helical" evidence="6">
    <location>
        <begin position="327"/>
        <end position="343"/>
    </location>
</feature>
<feature type="region of interest" description="Disordered" evidence="5">
    <location>
        <begin position="252"/>
        <end position="272"/>
    </location>
</feature>
<dbReference type="GO" id="GO:0005634">
    <property type="term" value="C:nucleus"/>
    <property type="evidence" value="ECO:0007669"/>
    <property type="project" value="TreeGrafter"/>
</dbReference>
<feature type="compositionally biased region" description="Basic residues" evidence="5">
    <location>
        <begin position="123"/>
        <end position="132"/>
    </location>
</feature>
<feature type="region of interest" description="Disordered" evidence="5">
    <location>
        <begin position="76"/>
        <end position="138"/>
    </location>
</feature>
<keyword evidence="6" id="KW-1133">Transmembrane helix</keyword>
<evidence type="ECO:0000256" key="1">
    <source>
        <dbReference type="ARBA" id="ARBA00022723"/>
    </source>
</evidence>
<dbReference type="PANTHER" id="PTHR45931">
    <property type="entry name" value="SI:CH211-59O9.10"/>
    <property type="match status" value="1"/>
</dbReference>
<dbReference type="PROSITE" id="PS50089">
    <property type="entry name" value="ZF_RING_2"/>
    <property type="match status" value="1"/>
</dbReference>
<feature type="transmembrane region" description="Helical" evidence="6">
    <location>
        <begin position="350"/>
        <end position="370"/>
    </location>
</feature>
<evidence type="ECO:0000256" key="3">
    <source>
        <dbReference type="ARBA" id="ARBA00022833"/>
    </source>
</evidence>
<dbReference type="InterPro" id="IPR001841">
    <property type="entry name" value="Znf_RING"/>
</dbReference>
<feature type="transmembrane region" description="Helical" evidence="6">
    <location>
        <begin position="284"/>
        <end position="307"/>
    </location>
</feature>
<evidence type="ECO:0000256" key="6">
    <source>
        <dbReference type="SAM" id="Phobius"/>
    </source>
</evidence>
<dbReference type="GO" id="GO:0061630">
    <property type="term" value="F:ubiquitin protein ligase activity"/>
    <property type="evidence" value="ECO:0007669"/>
    <property type="project" value="TreeGrafter"/>
</dbReference>
<gene>
    <name evidence="8" type="ORF">BDV98DRAFT_571188</name>
</gene>
<dbReference type="OrthoDB" id="8062037at2759"/>
<evidence type="ECO:0000256" key="5">
    <source>
        <dbReference type="SAM" id="MobiDB-lite"/>
    </source>
</evidence>
<feature type="region of interest" description="Disordered" evidence="5">
    <location>
        <begin position="1"/>
        <end position="62"/>
    </location>
</feature>
<dbReference type="InterPro" id="IPR051834">
    <property type="entry name" value="RING_finger_E3_ligase"/>
</dbReference>
<feature type="region of interest" description="Disordered" evidence="5">
    <location>
        <begin position="408"/>
        <end position="483"/>
    </location>
</feature>
<evidence type="ECO:0000256" key="4">
    <source>
        <dbReference type="PROSITE-ProRule" id="PRU00175"/>
    </source>
</evidence>
<dbReference type="PANTHER" id="PTHR45931:SF3">
    <property type="entry name" value="RING ZINC FINGER-CONTAINING PROTEIN"/>
    <property type="match status" value="1"/>
</dbReference>
<feature type="transmembrane region" description="Helical" evidence="6">
    <location>
        <begin position="207"/>
        <end position="229"/>
    </location>
</feature>
<organism evidence="8 9">
    <name type="scientific">Pterulicium gracile</name>
    <dbReference type="NCBI Taxonomy" id="1884261"/>
    <lineage>
        <taxon>Eukaryota</taxon>
        <taxon>Fungi</taxon>
        <taxon>Dikarya</taxon>
        <taxon>Basidiomycota</taxon>
        <taxon>Agaricomycotina</taxon>
        <taxon>Agaricomycetes</taxon>
        <taxon>Agaricomycetidae</taxon>
        <taxon>Agaricales</taxon>
        <taxon>Pleurotineae</taxon>
        <taxon>Pterulaceae</taxon>
        <taxon>Pterulicium</taxon>
    </lineage>
</organism>
<dbReference type="SMART" id="SM00184">
    <property type="entry name" value="RING"/>
    <property type="match status" value="1"/>
</dbReference>
<dbReference type="Gene3D" id="3.30.40.10">
    <property type="entry name" value="Zinc/RING finger domain, C3HC4 (zinc finger)"/>
    <property type="match status" value="1"/>
</dbReference>
<keyword evidence="9" id="KW-1185">Reference proteome</keyword>
<feature type="region of interest" description="Disordered" evidence="5">
    <location>
        <begin position="523"/>
        <end position="577"/>
    </location>
</feature>
<dbReference type="Pfam" id="PF13639">
    <property type="entry name" value="zf-RING_2"/>
    <property type="match status" value="1"/>
</dbReference>
<evidence type="ECO:0000313" key="8">
    <source>
        <dbReference type="EMBL" id="TFK99575.1"/>
    </source>
</evidence>
<dbReference type="GO" id="GO:0006511">
    <property type="term" value="P:ubiquitin-dependent protein catabolic process"/>
    <property type="evidence" value="ECO:0007669"/>
    <property type="project" value="TreeGrafter"/>
</dbReference>
<sequence>MSFDPSSAEPRPPMTTSASLESLRRTRSAPHVQLPPSAHSHTSRHSQRRDLQGRSEYPEDVPNLENLRSIVVHPRGIASTPASPGASEPFQLASSSNLPPPVAPLGSDAEADPAVFSGGEQPRRRRTGRRRRDQPDPNADLLNRVRFYFGYGINGDRARKARVQFLVGTAWYFSQLTACITILAIAAHRESPTLPGRNEWGACRRPIQVWVIIWALKTTLSLGLCRWTYVMDRQMRSNMDTLDQIDGDVNAARGTANPSGTRPARPETMSADRRRTLETVQRRALPHAAIYSRLSMFSTFITLVWFLTAHILEYTTIDTCRISAPHLWWMIFAIMCIMYVMVLEVLFLGFVVFIIAPITFLFCNILLLVIGRHPYQNPNNTVLRPEIGKLSKSVVDKIPLVIYIPPPPDEADKDAPPTVVEKQNQPGTSFAYPPTPKKDAAPKKRKFRFLRLKKRSKPSTADEDKQALPSGPAPSQADAELGEARWEDRWEEHEAYPFVRIGGNRAVCSICLVDFEEPARRGGASGAEAEAGQAEALAESGSGSSGVAVPVSPSEPQVEEQHVAVEEEPRNEEEADKLRLADAGAGEGPELLRLLGCGHAFHQTCVDPWLTNVSGRCPVCQQAIEVPEKEKKNSR</sequence>
<keyword evidence="6" id="KW-0472">Membrane</keyword>
<feature type="domain" description="RING-type" evidence="7">
    <location>
        <begin position="597"/>
        <end position="621"/>
    </location>
</feature>
<reference evidence="8 9" key="1">
    <citation type="journal article" date="2019" name="Nat. Ecol. Evol.">
        <title>Megaphylogeny resolves global patterns of mushroom evolution.</title>
        <authorList>
            <person name="Varga T."/>
            <person name="Krizsan K."/>
            <person name="Foldi C."/>
            <person name="Dima B."/>
            <person name="Sanchez-Garcia M."/>
            <person name="Sanchez-Ramirez S."/>
            <person name="Szollosi G.J."/>
            <person name="Szarkandi J.G."/>
            <person name="Papp V."/>
            <person name="Albert L."/>
            <person name="Andreopoulos W."/>
            <person name="Angelini C."/>
            <person name="Antonin V."/>
            <person name="Barry K.W."/>
            <person name="Bougher N.L."/>
            <person name="Buchanan P."/>
            <person name="Buyck B."/>
            <person name="Bense V."/>
            <person name="Catcheside P."/>
            <person name="Chovatia M."/>
            <person name="Cooper J."/>
            <person name="Damon W."/>
            <person name="Desjardin D."/>
            <person name="Finy P."/>
            <person name="Geml J."/>
            <person name="Haridas S."/>
            <person name="Hughes K."/>
            <person name="Justo A."/>
            <person name="Karasinski D."/>
            <person name="Kautmanova I."/>
            <person name="Kiss B."/>
            <person name="Kocsube S."/>
            <person name="Kotiranta H."/>
            <person name="LaButti K.M."/>
            <person name="Lechner B.E."/>
            <person name="Liimatainen K."/>
            <person name="Lipzen A."/>
            <person name="Lukacs Z."/>
            <person name="Mihaltcheva S."/>
            <person name="Morgado L.N."/>
            <person name="Niskanen T."/>
            <person name="Noordeloos M.E."/>
            <person name="Ohm R.A."/>
            <person name="Ortiz-Santana B."/>
            <person name="Ovrebo C."/>
            <person name="Racz N."/>
            <person name="Riley R."/>
            <person name="Savchenko A."/>
            <person name="Shiryaev A."/>
            <person name="Soop K."/>
            <person name="Spirin V."/>
            <person name="Szebenyi C."/>
            <person name="Tomsovsky M."/>
            <person name="Tulloss R.E."/>
            <person name="Uehling J."/>
            <person name="Grigoriev I.V."/>
            <person name="Vagvolgyi C."/>
            <person name="Papp T."/>
            <person name="Martin F.M."/>
            <person name="Miettinen O."/>
            <person name="Hibbett D.S."/>
            <person name="Nagy L.G."/>
        </authorList>
    </citation>
    <scope>NUCLEOTIDE SEQUENCE [LARGE SCALE GENOMIC DNA]</scope>
    <source>
        <strain evidence="8 9">CBS 309.79</strain>
    </source>
</reference>
<protein>
    <recommendedName>
        <fullName evidence="7">RING-type domain-containing protein</fullName>
    </recommendedName>
</protein>
<keyword evidence="6" id="KW-0812">Transmembrane</keyword>
<feature type="compositionally biased region" description="Basic and acidic residues" evidence="5">
    <location>
        <begin position="559"/>
        <end position="568"/>
    </location>
</feature>
<feature type="compositionally biased region" description="Basic and acidic residues" evidence="5">
    <location>
        <begin position="48"/>
        <end position="57"/>
    </location>
</feature>
<dbReference type="STRING" id="1884261.A0A5C3QBY3"/>
<dbReference type="AlphaFoldDB" id="A0A5C3QBY3"/>
<name>A0A5C3QBY3_9AGAR</name>
<keyword evidence="3" id="KW-0862">Zinc</keyword>
<evidence type="ECO:0000313" key="9">
    <source>
        <dbReference type="Proteomes" id="UP000305067"/>
    </source>
</evidence>
<dbReference type="Proteomes" id="UP000305067">
    <property type="component" value="Unassembled WGS sequence"/>
</dbReference>
<keyword evidence="1" id="KW-0479">Metal-binding</keyword>
<keyword evidence="2 4" id="KW-0863">Zinc-finger</keyword>
<accession>A0A5C3QBY3</accession>
<feature type="compositionally biased region" description="Basic residues" evidence="5">
    <location>
        <begin position="443"/>
        <end position="457"/>
    </location>
</feature>
<proteinExistence type="predicted"/>
<evidence type="ECO:0000256" key="2">
    <source>
        <dbReference type="ARBA" id="ARBA00022771"/>
    </source>
</evidence>
<feature type="compositionally biased region" description="Low complexity" evidence="5">
    <location>
        <begin position="526"/>
        <end position="556"/>
    </location>
</feature>
<feature type="transmembrane region" description="Helical" evidence="6">
    <location>
        <begin position="165"/>
        <end position="187"/>
    </location>
</feature>
<dbReference type="EMBL" id="ML178833">
    <property type="protein sequence ID" value="TFK99575.1"/>
    <property type="molecule type" value="Genomic_DNA"/>
</dbReference>
<dbReference type="SUPFAM" id="SSF57850">
    <property type="entry name" value="RING/U-box"/>
    <property type="match status" value="1"/>
</dbReference>